<comment type="caution">
    <text evidence="1">The sequence shown here is derived from an EMBL/GenBank/DDBJ whole genome shotgun (WGS) entry which is preliminary data.</text>
</comment>
<evidence type="ECO:0000313" key="2">
    <source>
        <dbReference type="Proteomes" id="UP001280121"/>
    </source>
</evidence>
<name>A0AAD9TUU2_9ROSI</name>
<keyword evidence="2" id="KW-1185">Reference proteome</keyword>
<dbReference type="Proteomes" id="UP001280121">
    <property type="component" value="Unassembled WGS sequence"/>
</dbReference>
<organism evidence="1 2">
    <name type="scientific">Dipteronia dyeriana</name>
    <dbReference type="NCBI Taxonomy" id="168575"/>
    <lineage>
        <taxon>Eukaryota</taxon>
        <taxon>Viridiplantae</taxon>
        <taxon>Streptophyta</taxon>
        <taxon>Embryophyta</taxon>
        <taxon>Tracheophyta</taxon>
        <taxon>Spermatophyta</taxon>
        <taxon>Magnoliopsida</taxon>
        <taxon>eudicotyledons</taxon>
        <taxon>Gunneridae</taxon>
        <taxon>Pentapetalae</taxon>
        <taxon>rosids</taxon>
        <taxon>malvids</taxon>
        <taxon>Sapindales</taxon>
        <taxon>Sapindaceae</taxon>
        <taxon>Hippocastanoideae</taxon>
        <taxon>Acereae</taxon>
        <taxon>Dipteronia</taxon>
    </lineage>
</organism>
<accession>A0AAD9TUU2</accession>
<evidence type="ECO:0000313" key="1">
    <source>
        <dbReference type="EMBL" id="KAK2642154.1"/>
    </source>
</evidence>
<sequence>MMGEKGDLPPSAEYVRVLREGTDVGATSSVPATQISVLVALFRPTRGRIVRGSKPVGHDAHFIDADPTYTVYALGVTAGHTDQRTLVREAIPDKWEHRFTKVINAVNVLREWVRSSDRDRQKQHKEFIDMIHITQQDTACLEPLVAPTDTAQQNTTCLEPPIVLILDTTMPEGGSGSRIKSGPNAPQVLVPAVVISDTTVVVLEGTFGSKGPTDPSSQIG</sequence>
<proteinExistence type="predicted"/>
<reference evidence="1" key="1">
    <citation type="journal article" date="2023" name="Plant J.">
        <title>Genome sequences and population genomics provide insights into the demographic history, inbreeding, and mutation load of two 'living fossil' tree species of Dipteronia.</title>
        <authorList>
            <person name="Feng Y."/>
            <person name="Comes H.P."/>
            <person name="Chen J."/>
            <person name="Zhu S."/>
            <person name="Lu R."/>
            <person name="Zhang X."/>
            <person name="Li P."/>
            <person name="Qiu J."/>
            <person name="Olsen K.M."/>
            <person name="Qiu Y."/>
        </authorList>
    </citation>
    <scope>NUCLEOTIDE SEQUENCE</scope>
    <source>
        <strain evidence="1">KIB01</strain>
    </source>
</reference>
<gene>
    <name evidence="1" type="ORF">Ddye_023917</name>
</gene>
<dbReference type="AlphaFoldDB" id="A0AAD9TUU2"/>
<protein>
    <submittedName>
        <fullName evidence="1">Uncharacterized protein</fullName>
    </submittedName>
</protein>
<dbReference type="EMBL" id="JANJYI010000007">
    <property type="protein sequence ID" value="KAK2642154.1"/>
    <property type="molecule type" value="Genomic_DNA"/>
</dbReference>